<dbReference type="InterPro" id="IPR029063">
    <property type="entry name" value="SAM-dependent_MTases_sf"/>
</dbReference>
<keyword evidence="3" id="KW-1185">Reference proteome</keyword>
<feature type="domain" description="Anamorsin N-terminal" evidence="1">
    <location>
        <begin position="9"/>
        <end position="156"/>
    </location>
</feature>
<gene>
    <name evidence="2" type="ORF">C0Q70_18812</name>
</gene>
<reference evidence="2 3" key="1">
    <citation type="submission" date="2018-04" db="EMBL/GenBank/DDBJ databases">
        <title>The genome of golden apple snail Pomacea canaliculata provides insight into stress tolerance and invasive adaptation.</title>
        <authorList>
            <person name="Liu C."/>
            <person name="Liu B."/>
            <person name="Ren Y."/>
            <person name="Zhang Y."/>
            <person name="Wang H."/>
            <person name="Li S."/>
            <person name="Jiang F."/>
            <person name="Yin L."/>
            <person name="Zhang G."/>
            <person name="Qian W."/>
            <person name="Fan W."/>
        </authorList>
    </citation>
    <scope>NUCLEOTIDE SEQUENCE [LARGE SCALE GENOMIC DNA]</scope>
    <source>
        <strain evidence="2">SZHN2017</strain>
        <tissue evidence="2">Muscle</tissue>
    </source>
</reference>
<dbReference type="PANTHER" id="PTHR13273:SF14">
    <property type="entry name" value="ANAMORSIN"/>
    <property type="match status" value="1"/>
</dbReference>
<evidence type="ECO:0000313" key="3">
    <source>
        <dbReference type="Proteomes" id="UP000245119"/>
    </source>
</evidence>
<dbReference type="PANTHER" id="PTHR13273">
    <property type="entry name" value="ANAMORSIN"/>
    <property type="match status" value="1"/>
</dbReference>
<dbReference type="Pfam" id="PF20922">
    <property type="entry name" value="Anamorsin_N"/>
    <property type="match status" value="1"/>
</dbReference>
<dbReference type="OrthoDB" id="311633at2759"/>
<sequence>MDNIEVQVGQQVLFLWSGDQPSETMKDTVNTLLQMVGETGRVQVEHVDRLSISSHKDSTFDLAISGFLTPHKINHSTGLLGEVCRILKPRGSLYIQEIATETSDDTSLQSKDKLASLLKLSGFVEVSKPSLVSTSETASNIYRVHGKKPNYEIGSSSQLKLSFAHNEPDPEVAKVWSLSANDLLDENVELIDDDTLLDEEDLKKPDPSSLKGLDNLFPMSSSEPVIPWF</sequence>
<dbReference type="GO" id="GO:0005737">
    <property type="term" value="C:cytoplasm"/>
    <property type="evidence" value="ECO:0007669"/>
    <property type="project" value="InterPro"/>
</dbReference>
<dbReference type="InterPro" id="IPR007785">
    <property type="entry name" value="Anamorsin"/>
</dbReference>
<protein>
    <recommendedName>
        <fullName evidence="1">Anamorsin N-terminal domain-containing protein</fullName>
    </recommendedName>
</protein>
<dbReference type="GO" id="GO:0016226">
    <property type="term" value="P:iron-sulfur cluster assembly"/>
    <property type="evidence" value="ECO:0007669"/>
    <property type="project" value="InterPro"/>
</dbReference>
<dbReference type="GO" id="GO:0051536">
    <property type="term" value="F:iron-sulfur cluster binding"/>
    <property type="evidence" value="ECO:0007669"/>
    <property type="project" value="InterPro"/>
</dbReference>
<comment type="caution">
    <text evidence="2">The sequence shown here is derived from an EMBL/GenBank/DDBJ whole genome shotgun (WGS) entry which is preliminary data.</text>
</comment>
<dbReference type="SUPFAM" id="SSF53335">
    <property type="entry name" value="S-adenosyl-L-methionine-dependent methyltransferases"/>
    <property type="match status" value="1"/>
</dbReference>
<dbReference type="Proteomes" id="UP000245119">
    <property type="component" value="Linkage Group LG12"/>
</dbReference>
<dbReference type="EMBL" id="PZQS01000012">
    <property type="protein sequence ID" value="PVD20654.1"/>
    <property type="molecule type" value="Genomic_DNA"/>
</dbReference>
<dbReference type="Gene3D" id="3.40.50.150">
    <property type="entry name" value="Vaccinia Virus protein VP39"/>
    <property type="match status" value="1"/>
</dbReference>
<dbReference type="InterPro" id="IPR049011">
    <property type="entry name" value="Anamorsin_N_metazoan"/>
</dbReference>
<proteinExistence type="predicted"/>
<organism evidence="2 3">
    <name type="scientific">Pomacea canaliculata</name>
    <name type="common">Golden apple snail</name>
    <dbReference type="NCBI Taxonomy" id="400727"/>
    <lineage>
        <taxon>Eukaryota</taxon>
        <taxon>Metazoa</taxon>
        <taxon>Spiralia</taxon>
        <taxon>Lophotrochozoa</taxon>
        <taxon>Mollusca</taxon>
        <taxon>Gastropoda</taxon>
        <taxon>Caenogastropoda</taxon>
        <taxon>Architaenioglossa</taxon>
        <taxon>Ampullarioidea</taxon>
        <taxon>Ampullariidae</taxon>
        <taxon>Pomacea</taxon>
    </lineage>
</organism>
<dbReference type="AlphaFoldDB" id="A0A2T7NHK7"/>
<evidence type="ECO:0000313" key="2">
    <source>
        <dbReference type="EMBL" id="PVD20654.1"/>
    </source>
</evidence>
<dbReference type="STRING" id="400727.A0A2T7NHK7"/>
<evidence type="ECO:0000259" key="1">
    <source>
        <dbReference type="Pfam" id="PF20922"/>
    </source>
</evidence>
<accession>A0A2T7NHK7</accession>
<name>A0A2T7NHK7_POMCA</name>